<name>A0A0A5G7T2_9BACI</name>
<dbReference type="GO" id="GO:0006465">
    <property type="term" value="P:signal peptide processing"/>
    <property type="evidence" value="ECO:0007669"/>
    <property type="project" value="TreeGrafter"/>
</dbReference>
<evidence type="ECO:0008006" key="4">
    <source>
        <dbReference type="Google" id="ProtNLM"/>
    </source>
</evidence>
<evidence type="ECO:0000313" key="2">
    <source>
        <dbReference type="EMBL" id="KGX88079.1"/>
    </source>
</evidence>
<evidence type="ECO:0000313" key="3">
    <source>
        <dbReference type="Proteomes" id="UP000030403"/>
    </source>
</evidence>
<dbReference type="EMBL" id="AVPF01000021">
    <property type="protein sequence ID" value="KGX88079.1"/>
    <property type="molecule type" value="Genomic_DNA"/>
</dbReference>
<keyword evidence="3" id="KW-1185">Reference proteome</keyword>
<organism evidence="2 3">
    <name type="scientific">Pontibacillus marinus BH030004 = DSM 16465</name>
    <dbReference type="NCBI Taxonomy" id="1385511"/>
    <lineage>
        <taxon>Bacteria</taxon>
        <taxon>Bacillati</taxon>
        <taxon>Bacillota</taxon>
        <taxon>Bacilli</taxon>
        <taxon>Bacillales</taxon>
        <taxon>Bacillaceae</taxon>
        <taxon>Pontibacillus</taxon>
    </lineage>
</organism>
<dbReference type="PANTHER" id="PTHR30487">
    <property type="entry name" value="TYPE 4 PREPILIN-LIKE PROTEINS LEADER PEPTIDE-PROCESSING ENZYME"/>
    <property type="match status" value="1"/>
</dbReference>
<proteinExistence type="predicted"/>
<reference evidence="2 3" key="1">
    <citation type="submission" date="2013-08" db="EMBL/GenBank/DDBJ databases">
        <authorList>
            <person name="Huang J."/>
            <person name="Wang G."/>
        </authorList>
    </citation>
    <scope>NUCLEOTIDE SEQUENCE [LARGE SCALE GENOMIC DNA]</scope>
    <source>
        <strain evidence="2 3">BH030004</strain>
    </source>
</reference>
<dbReference type="GO" id="GO:0005886">
    <property type="term" value="C:plasma membrane"/>
    <property type="evidence" value="ECO:0007669"/>
    <property type="project" value="TreeGrafter"/>
</dbReference>
<dbReference type="eggNOG" id="COG1989">
    <property type="taxonomic scope" value="Bacteria"/>
</dbReference>
<dbReference type="STRING" id="1385511.GCA_000425225_02385"/>
<gene>
    <name evidence="2" type="ORF">N783_08805</name>
</gene>
<keyword evidence="1" id="KW-0812">Transmembrane</keyword>
<protein>
    <recommendedName>
        <fullName evidence="4">Prepilin type IV endopeptidase peptidase domain-containing protein</fullName>
    </recommendedName>
</protein>
<evidence type="ECO:0000256" key="1">
    <source>
        <dbReference type="SAM" id="Phobius"/>
    </source>
</evidence>
<keyword evidence="1" id="KW-1133">Transmembrane helix</keyword>
<dbReference type="Proteomes" id="UP000030403">
    <property type="component" value="Unassembled WGS sequence"/>
</dbReference>
<dbReference type="InterPro" id="IPR050882">
    <property type="entry name" value="Prepilin_peptidase/N-MTase"/>
</dbReference>
<sequence>MKLMGVIGIVLGLQDTYLAFFFATLYGTVISGGLLLLKKIDRKQPIPFGPYIILGALTAYFFADSIVKWYVDTLW</sequence>
<feature type="transmembrane region" description="Helical" evidence="1">
    <location>
        <begin position="49"/>
        <end position="71"/>
    </location>
</feature>
<keyword evidence="1" id="KW-0472">Membrane</keyword>
<comment type="caution">
    <text evidence="2">The sequence shown here is derived from an EMBL/GenBank/DDBJ whole genome shotgun (WGS) entry which is preliminary data.</text>
</comment>
<dbReference type="AlphaFoldDB" id="A0A0A5G7T2"/>
<dbReference type="GO" id="GO:0004190">
    <property type="term" value="F:aspartic-type endopeptidase activity"/>
    <property type="evidence" value="ECO:0007669"/>
    <property type="project" value="TreeGrafter"/>
</dbReference>
<dbReference type="PANTHER" id="PTHR30487:SF0">
    <property type="entry name" value="PREPILIN LEADER PEPTIDASE_N-METHYLTRANSFERASE-RELATED"/>
    <property type="match status" value="1"/>
</dbReference>
<accession>A0A0A5G7T2</accession>
<feature type="transmembrane region" description="Helical" evidence="1">
    <location>
        <begin position="17"/>
        <end position="37"/>
    </location>
</feature>